<organism evidence="3 4">
    <name type="scientific">Lacticaseibacillus baoqingensis</name>
    <dbReference type="NCBI Taxonomy" id="2486013"/>
    <lineage>
        <taxon>Bacteria</taxon>
        <taxon>Bacillati</taxon>
        <taxon>Bacillota</taxon>
        <taxon>Bacilli</taxon>
        <taxon>Lactobacillales</taxon>
        <taxon>Lactobacillaceae</taxon>
        <taxon>Lacticaseibacillus</taxon>
    </lineage>
</organism>
<feature type="domain" description="Beta-lactamase-related" evidence="2">
    <location>
        <begin position="15"/>
        <end position="313"/>
    </location>
</feature>
<accession>A0ABW4E3Z9</accession>
<evidence type="ECO:0000259" key="2">
    <source>
        <dbReference type="Pfam" id="PF00144"/>
    </source>
</evidence>
<dbReference type="SUPFAM" id="SSF56601">
    <property type="entry name" value="beta-lactamase/transpeptidase-like"/>
    <property type="match status" value="1"/>
</dbReference>
<dbReference type="EC" id="3.-.-.-" evidence="3"/>
<evidence type="ECO:0000256" key="1">
    <source>
        <dbReference type="ARBA" id="ARBA00022801"/>
    </source>
</evidence>
<evidence type="ECO:0000313" key="3">
    <source>
        <dbReference type="EMBL" id="MFD1483886.1"/>
    </source>
</evidence>
<name>A0ABW4E3Z9_9LACO</name>
<dbReference type="Proteomes" id="UP001597252">
    <property type="component" value="Unassembled WGS sequence"/>
</dbReference>
<dbReference type="RefSeq" id="WP_125748904.1">
    <property type="nucleotide sequence ID" value="NZ_JBHTON010000003.1"/>
</dbReference>
<dbReference type="Pfam" id="PF00144">
    <property type="entry name" value="Beta-lactamase"/>
    <property type="match status" value="1"/>
</dbReference>
<dbReference type="PANTHER" id="PTHR43283:SF11">
    <property type="entry name" value="BETA-LACTAMASE-RELATED DOMAIN-CONTAINING PROTEIN"/>
    <property type="match status" value="1"/>
</dbReference>
<comment type="caution">
    <text evidence="3">The sequence shown here is derived from an EMBL/GenBank/DDBJ whole genome shotgun (WGS) entry which is preliminary data.</text>
</comment>
<dbReference type="Gene3D" id="3.40.710.10">
    <property type="entry name" value="DD-peptidase/beta-lactamase superfamily"/>
    <property type="match status" value="1"/>
</dbReference>
<keyword evidence="4" id="KW-1185">Reference proteome</keyword>
<keyword evidence="1 3" id="KW-0378">Hydrolase</keyword>
<dbReference type="EMBL" id="JBHTON010000003">
    <property type="protein sequence ID" value="MFD1483886.1"/>
    <property type="molecule type" value="Genomic_DNA"/>
</dbReference>
<dbReference type="InterPro" id="IPR001466">
    <property type="entry name" value="Beta-lactam-related"/>
</dbReference>
<dbReference type="PANTHER" id="PTHR43283">
    <property type="entry name" value="BETA-LACTAMASE-RELATED"/>
    <property type="match status" value="1"/>
</dbReference>
<dbReference type="InterPro" id="IPR012338">
    <property type="entry name" value="Beta-lactam/transpept-like"/>
</dbReference>
<sequence>MGDRSELTHLNQTEKRLRQLVSDHVVPGVSAALMDGRRVTTMVFGASQWQPTVMPLRPGMVYDLASLTKVLGTTMVFLQALSTKQVAIDQPLREWLPEFKPATTFREALTHTSGLEGYIPHRDDLAPRALRQALITTLAPTGPKTVLYRDFNLLLVGWALENVFDDAIQTLITTRVLQPLGLTGATFTPDPADCVPTTYAHGELLRGVVHDPKARILGVHAGSAGLFATLADLIKFTQYAFGQRNAAAWPQQAFAALAQDYAGGRSLGWDLRHDPDGGVWLYHTGYTGGFWLLSMQRQQALIVLSNRVHPRVNPDFLPRRDEIVSRYLHDVVK</sequence>
<reference evidence="4" key="1">
    <citation type="journal article" date="2019" name="Int. J. Syst. Evol. Microbiol.">
        <title>The Global Catalogue of Microorganisms (GCM) 10K type strain sequencing project: providing services to taxonomists for standard genome sequencing and annotation.</title>
        <authorList>
            <consortium name="The Broad Institute Genomics Platform"/>
            <consortium name="The Broad Institute Genome Sequencing Center for Infectious Disease"/>
            <person name="Wu L."/>
            <person name="Ma J."/>
        </authorList>
    </citation>
    <scope>NUCLEOTIDE SEQUENCE [LARGE SCALE GENOMIC DNA]</scope>
    <source>
        <strain evidence="4">CCM 8903</strain>
    </source>
</reference>
<gene>
    <name evidence="3" type="ORF">ACFQ5J_01310</name>
</gene>
<evidence type="ECO:0000313" key="4">
    <source>
        <dbReference type="Proteomes" id="UP001597252"/>
    </source>
</evidence>
<dbReference type="InterPro" id="IPR050789">
    <property type="entry name" value="Diverse_Enzym_Activities"/>
</dbReference>
<dbReference type="GO" id="GO:0016787">
    <property type="term" value="F:hydrolase activity"/>
    <property type="evidence" value="ECO:0007669"/>
    <property type="project" value="UniProtKB-KW"/>
</dbReference>
<protein>
    <submittedName>
        <fullName evidence="3">Serine hydrolase domain-containing protein</fullName>
        <ecNumber evidence="3">3.-.-.-</ecNumber>
    </submittedName>
</protein>
<proteinExistence type="predicted"/>